<proteinExistence type="predicted"/>
<name>A0A699J3P6_TANCI</name>
<sequence>ETVHEKRRDRVERAATTAASLDVVQDCGTINRTQSMATPNEPIPQGTSSGGSPRRQDTILGDRPAQTSINITTVEPVPTVSASITNVGVSVSIAEPNTPPTTTKIMIEDEDLHKLDEKVEAEVDSDKKEAEMKMYIKIILDDEVAIDAISLATKPPIIVDWKIIKEGKIGSYHIITTDGSSKRRNEVFGYILLVKIKLFIKKLKYSEGKHQVYGRIIRNKRLFSVVEVAVADMKDTTVR</sequence>
<evidence type="ECO:0000313" key="2">
    <source>
        <dbReference type="EMBL" id="GFA09437.1"/>
    </source>
</evidence>
<gene>
    <name evidence="2" type="ORF">Tci_581409</name>
</gene>
<protein>
    <submittedName>
        <fullName evidence="2">Uncharacterized protein</fullName>
    </submittedName>
</protein>
<accession>A0A699J3P6</accession>
<comment type="caution">
    <text evidence="2">The sequence shown here is derived from an EMBL/GenBank/DDBJ whole genome shotgun (WGS) entry which is preliminary data.</text>
</comment>
<organism evidence="2">
    <name type="scientific">Tanacetum cinerariifolium</name>
    <name type="common">Dalmatian daisy</name>
    <name type="synonym">Chrysanthemum cinerariifolium</name>
    <dbReference type="NCBI Taxonomy" id="118510"/>
    <lineage>
        <taxon>Eukaryota</taxon>
        <taxon>Viridiplantae</taxon>
        <taxon>Streptophyta</taxon>
        <taxon>Embryophyta</taxon>
        <taxon>Tracheophyta</taxon>
        <taxon>Spermatophyta</taxon>
        <taxon>Magnoliopsida</taxon>
        <taxon>eudicotyledons</taxon>
        <taxon>Gunneridae</taxon>
        <taxon>Pentapetalae</taxon>
        <taxon>asterids</taxon>
        <taxon>campanulids</taxon>
        <taxon>Asterales</taxon>
        <taxon>Asteraceae</taxon>
        <taxon>Asteroideae</taxon>
        <taxon>Anthemideae</taxon>
        <taxon>Anthemidinae</taxon>
        <taxon>Tanacetum</taxon>
    </lineage>
</organism>
<reference evidence="2" key="1">
    <citation type="journal article" date="2019" name="Sci. Rep.">
        <title>Draft genome of Tanacetum cinerariifolium, the natural source of mosquito coil.</title>
        <authorList>
            <person name="Yamashiro T."/>
            <person name="Shiraishi A."/>
            <person name="Satake H."/>
            <person name="Nakayama K."/>
        </authorList>
    </citation>
    <scope>NUCLEOTIDE SEQUENCE</scope>
</reference>
<dbReference type="AlphaFoldDB" id="A0A699J3P6"/>
<feature type="non-terminal residue" evidence="2">
    <location>
        <position position="1"/>
    </location>
</feature>
<evidence type="ECO:0000256" key="1">
    <source>
        <dbReference type="SAM" id="MobiDB-lite"/>
    </source>
</evidence>
<feature type="region of interest" description="Disordered" evidence="1">
    <location>
        <begin position="30"/>
        <end position="63"/>
    </location>
</feature>
<dbReference type="EMBL" id="BKCJ010368026">
    <property type="protein sequence ID" value="GFA09437.1"/>
    <property type="molecule type" value="Genomic_DNA"/>
</dbReference>